<keyword evidence="5" id="KW-0472">Membrane</keyword>
<dbReference type="AlphaFoldDB" id="A0A6F8PND6"/>
<dbReference type="RefSeq" id="WP_173291342.1">
    <property type="nucleotide sequence ID" value="NZ_AP021888.1"/>
</dbReference>
<evidence type="ECO:0000256" key="1">
    <source>
        <dbReference type="ARBA" id="ARBA00004196"/>
    </source>
</evidence>
<accession>A0A6F8PND6</accession>
<dbReference type="CDD" id="cd08505">
    <property type="entry name" value="PBP2_NikA_DppA_OppA_like_18"/>
    <property type="match status" value="1"/>
</dbReference>
<keyword evidence="3" id="KW-0813">Transport</keyword>
<comment type="similarity">
    <text evidence="2">Belongs to the bacterial solute-binding protein 5 family.</text>
</comment>
<dbReference type="Gene3D" id="3.40.190.10">
    <property type="entry name" value="Periplasmic binding protein-like II"/>
    <property type="match status" value="1"/>
</dbReference>
<dbReference type="SUPFAM" id="SSF53850">
    <property type="entry name" value="Periplasmic binding protein-like II"/>
    <property type="match status" value="1"/>
</dbReference>
<dbReference type="Proteomes" id="UP000501466">
    <property type="component" value="Chromosome"/>
</dbReference>
<dbReference type="PIRSF" id="PIRSF002741">
    <property type="entry name" value="MppA"/>
    <property type="match status" value="1"/>
</dbReference>
<protein>
    <submittedName>
        <fullName evidence="7">ABC transporter substrate-binding protein</fullName>
    </submittedName>
</protein>
<evidence type="ECO:0000256" key="3">
    <source>
        <dbReference type="ARBA" id="ARBA00022448"/>
    </source>
</evidence>
<gene>
    <name evidence="7" type="primary">hbpA</name>
    <name evidence="7" type="ORF">THMIRHAT_13000</name>
</gene>
<sequence length="716" mass="81913">MFLKKLALIGIFLSLPGCSEQPWNNPYAENTVQQPILFSSFSAPPKHLDTVISYSSNEWGISSQIVEPLLQYHYFKQPYTLEPLTLQAMPEQVYLNNDEVQVSANSNDIVFTEYRFKLKDNIQFQPHPAFVKTADNDYPLHHLSEKALQNIVNMTDFSEVASRPLRASDYVYAIKRMGYAKNHSPILGSMQEYIVGLKAFTENLKDLPKDKIDLRSLEISGVKVINDFEFTIRIHGQYPQFIYWLSMNFFAPVPWEAIAFYNQPGLVKKNITYDTYPVGTGPYMLVENNPNKRMRLLANPNYHHGFYPTEGLAEKADAALLKDAGKPLPFIKELIYSLEKESVPLWNKFMQGYYDASGVSSDNFDQAVSIGGNGSMNLTAEMQDRDIQFLNTIEPSIFYFGFNMADEVVGGYSEKQRKLRQALSLAINYEEYISIFLNGRGVAAQGPIPPGIWGFQEGEKGVNPILYDWKNGQAQRKSITEAKRLLAEAGYPNGKKPDGTKLTLHYDTAATGPDSKAQLNWYRKQFEKLGVELVIRGTDYNRFQEKVRNAKVQLFSWGWNADYPDPENFLFLLAGENAPINNQGTGVNAANYDNPEYNQLFKQMKSLENGEERQVIIEKMLQILRADAPWAWGLHPKSLVLYHGWYQNVWANPLANNTLKYKKLDEALRFKQQQTWNQPVVWPLWLLLLGAVLISYPLVRGYRARQRAVIQTEVNR</sequence>
<dbReference type="Pfam" id="PF00496">
    <property type="entry name" value="SBP_bac_5"/>
    <property type="match status" value="1"/>
</dbReference>
<keyword evidence="5" id="KW-0812">Transmembrane</keyword>
<dbReference type="GO" id="GO:1904680">
    <property type="term" value="F:peptide transmembrane transporter activity"/>
    <property type="evidence" value="ECO:0007669"/>
    <property type="project" value="TreeGrafter"/>
</dbReference>
<feature type="domain" description="Solute-binding protein family 5" evidence="6">
    <location>
        <begin position="113"/>
        <end position="576"/>
    </location>
</feature>
<proteinExistence type="inferred from homology"/>
<evidence type="ECO:0000256" key="4">
    <source>
        <dbReference type="ARBA" id="ARBA00022729"/>
    </source>
</evidence>
<dbReference type="InterPro" id="IPR030678">
    <property type="entry name" value="Peptide/Ni-bd"/>
</dbReference>
<evidence type="ECO:0000256" key="2">
    <source>
        <dbReference type="ARBA" id="ARBA00005695"/>
    </source>
</evidence>
<evidence type="ECO:0000256" key="5">
    <source>
        <dbReference type="SAM" id="Phobius"/>
    </source>
</evidence>
<organism evidence="7 8">
    <name type="scientific">Thiosulfativibrio zosterae</name>
    <dbReference type="NCBI Taxonomy" id="2675053"/>
    <lineage>
        <taxon>Bacteria</taxon>
        <taxon>Pseudomonadati</taxon>
        <taxon>Pseudomonadota</taxon>
        <taxon>Gammaproteobacteria</taxon>
        <taxon>Thiotrichales</taxon>
        <taxon>Piscirickettsiaceae</taxon>
        <taxon>Thiosulfativibrio</taxon>
    </lineage>
</organism>
<dbReference type="GO" id="GO:0015833">
    <property type="term" value="P:peptide transport"/>
    <property type="evidence" value="ECO:0007669"/>
    <property type="project" value="TreeGrafter"/>
</dbReference>
<dbReference type="InterPro" id="IPR039424">
    <property type="entry name" value="SBP_5"/>
</dbReference>
<dbReference type="KEGG" id="tzo:THMIRHAT_13000"/>
<evidence type="ECO:0000313" key="7">
    <source>
        <dbReference type="EMBL" id="BBP43554.1"/>
    </source>
</evidence>
<evidence type="ECO:0000313" key="8">
    <source>
        <dbReference type="Proteomes" id="UP000501466"/>
    </source>
</evidence>
<dbReference type="PANTHER" id="PTHR30290:SF10">
    <property type="entry name" value="PERIPLASMIC OLIGOPEPTIDE-BINDING PROTEIN-RELATED"/>
    <property type="match status" value="1"/>
</dbReference>
<dbReference type="PANTHER" id="PTHR30290">
    <property type="entry name" value="PERIPLASMIC BINDING COMPONENT OF ABC TRANSPORTER"/>
    <property type="match status" value="1"/>
</dbReference>
<feature type="transmembrane region" description="Helical" evidence="5">
    <location>
        <begin position="680"/>
        <end position="699"/>
    </location>
</feature>
<keyword evidence="4" id="KW-0732">Signal</keyword>
<dbReference type="Gene3D" id="3.10.105.10">
    <property type="entry name" value="Dipeptide-binding Protein, Domain 3"/>
    <property type="match status" value="1"/>
</dbReference>
<dbReference type="GO" id="GO:0030288">
    <property type="term" value="C:outer membrane-bounded periplasmic space"/>
    <property type="evidence" value="ECO:0007669"/>
    <property type="project" value="UniProtKB-ARBA"/>
</dbReference>
<comment type="subcellular location">
    <subcellularLocation>
        <location evidence="1">Cell envelope</location>
    </subcellularLocation>
</comment>
<name>A0A6F8PND6_9GAMM</name>
<evidence type="ECO:0000259" key="6">
    <source>
        <dbReference type="Pfam" id="PF00496"/>
    </source>
</evidence>
<keyword evidence="5" id="KW-1133">Transmembrane helix</keyword>
<dbReference type="EMBL" id="AP021888">
    <property type="protein sequence ID" value="BBP43554.1"/>
    <property type="molecule type" value="Genomic_DNA"/>
</dbReference>
<dbReference type="Gene3D" id="3.90.76.10">
    <property type="entry name" value="Dipeptide-binding Protein, Domain 1"/>
    <property type="match status" value="1"/>
</dbReference>
<dbReference type="InterPro" id="IPR000914">
    <property type="entry name" value="SBP_5_dom"/>
</dbReference>
<keyword evidence="8" id="KW-1185">Reference proteome</keyword>
<dbReference type="GO" id="GO:0043190">
    <property type="term" value="C:ATP-binding cassette (ABC) transporter complex"/>
    <property type="evidence" value="ECO:0007669"/>
    <property type="project" value="InterPro"/>
</dbReference>
<reference evidence="8" key="1">
    <citation type="submission" date="2019-11" db="EMBL/GenBank/DDBJ databases">
        <title>Isolation and characterization of two novel species in the genus Thiomicrorhabdus.</title>
        <authorList>
            <person name="Mochizuki J."/>
            <person name="Kojima H."/>
            <person name="Fukui M."/>
        </authorList>
    </citation>
    <scope>NUCLEOTIDE SEQUENCE [LARGE SCALE GENOMIC DNA]</scope>
    <source>
        <strain evidence="8">AkT22</strain>
    </source>
</reference>